<dbReference type="CDD" id="cd01399">
    <property type="entry name" value="GlcN6P_deaminase"/>
    <property type="match status" value="1"/>
</dbReference>
<keyword evidence="2" id="KW-0119">Carbohydrate metabolism</keyword>
<dbReference type="GO" id="GO:0004342">
    <property type="term" value="F:glucosamine-6-phosphate deaminase activity"/>
    <property type="evidence" value="ECO:0007669"/>
    <property type="project" value="InterPro"/>
</dbReference>
<dbReference type="EMBL" id="RZNY01000007">
    <property type="protein sequence ID" value="RUT46772.1"/>
    <property type="molecule type" value="Genomic_DNA"/>
</dbReference>
<dbReference type="GO" id="GO:0006043">
    <property type="term" value="P:glucosamine catabolic process"/>
    <property type="evidence" value="ECO:0007669"/>
    <property type="project" value="TreeGrafter"/>
</dbReference>
<sequence length="240" mass="26660">MRIIVKDTEQELDIAAALEVTKQVIVKPDSVLTFAGGQTTIGLHQEIVNLYKQWNVDYSELKAFTLDEYVGLSPEDHKSVSFRIRNQVLNHLNIKSGNIHMPDGMAEDLDKACREYNALLDRHAVDLEILGIGTNGHIGFNEPGTEFHLDTHVKDLASRTAEMKAGFFGSADRVPKQGLTVGIKRIMMSKQILLLAKGKSKAEIIKKAIYGQITPEIPASVLQLHPFLTVMLDKEAAEML</sequence>
<dbReference type="Proteomes" id="UP000279446">
    <property type="component" value="Unassembled WGS sequence"/>
</dbReference>
<dbReference type="GO" id="GO:0019262">
    <property type="term" value="P:N-acetylneuraminate catabolic process"/>
    <property type="evidence" value="ECO:0007669"/>
    <property type="project" value="TreeGrafter"/>
</dbReference>
<evidence type="ECO:0000313" key="4">
    <source>
        <dbReference type="EMBL" id="RUT46772.1"/>
    </source>
</evidence>
<dbReference type="PROSITE" id="PS01161">
    <property type="entry name" value="GLC_GALNAC_ISOMERASE"/>
    <property type="match status" value="1"/>
</dbReference>
<dbReference type="PANTHER" id="PTHR11280">
    <property type="entry name" value="GLUCOSAMINE-6-PHOSPHATE ISOMERASE"/>
    <property type="match status" value="1"/>
</dbReference>
<evidence type="ECO:0000259" key="3">
    <source>
        <dbReference type="Pfam" id="PF01182"/>
    </source>
</evidence>
<dbReference type="Pfam" id="PF01182">
    <property type="entry name" value="Glucosamine_iso"/>
    <property type="match status" value="1"/>
</dbReference>
<dbReference type="InterPro" id="IPR037171">
    <property type="entry name" value="NagB/RpiA_transferase-like"/>
</dbReference>
<evidence type="ECO:0000256" key="1">
    <source>
        <dbReference type="ARBA" id="ARBA00022801"/>
    </source>
</evidence>
<dbReference type="PANTHER" id="PTHR11280:SF5">
    <property type="entry name" value="GLUCOSAMINE-6-PHOSPHATE ISOMERASE"/>
    <property type="match status" value="1"/>
</dbReference>
<dbReference type="RefSeq" id="WP_127192111.1">
    <property type="nucleotide sequence ID" value="NZ_RZNY01000007.1"/>
</dbReference>
<evidence type="ECO:0000313" key="5">
    <source>
        <dbReference type="Proteomes" id="UP000279446"/>
    </source>
</evidence>
<dbReference type="InterPro" id="IPR004547">
    <property type="entry name" value="Glucosamine6P_isomerase"/>
</dbReference>
<dbReference type="InterPro" id="IPR006148">
    <property type="entry name" value="Glc/Gal-6P_isomerase"/>
</dbReference>
<feature type="domain" description="Glucosamine/galactosamine-6-phosphate isomerase" evidence="3">
    <location>
        <begin position="28"/>
        <end position="223"/>
    </location>
</feature>
<comment type="caution">
    <text evidence="4">The sequence shown here is derived from an EMBL/GenBank/DDBJ whole genome shotgun (WGS) entry which is preliminary data.</text>
</comment>
<proteinExistence type="predicted"/>
<evidence type="ECO:0000256" key="2">
    <source>
        <dbReference type="ARBA" id="ARBA00023277"/>
    </source>
</evidence>
<accession>A0A3S1EJ49</accession>
<dbReference type="GO" id="GO:0006046">
    <property type="term" value="P:N-acetylglucosamine catabolic process"/>
    <property type="evidence" value="ECO:0007669"/>
    <property type="project" value="TreeGrafter"/>
</dbReference>
<dbReference type="GO" id="GO:0042802">
    <property type="term" value="F:identical protein binding"/>
    <property type="evidence" value="ECO:0007669"/>
    <property type="project" value="TreeGrafter"/>
</dbReference>
<protein>
    <submittedName>
        <fullName evidence="4">Glucosamine-6-phosphate deaminase</fullName>
    </submittedName>
</protein>
<dbReference type="GO" id="GO:0005975">
    <property type="term" value="P:carbohydrate metabolic process"/>
    <property type="evidence" value="ECO:0007669"/>
    <property type="project" value="InterPro"/>
</dbReference>
<keyword evidence="1" id="KW-0378">Hydrolase</keyword>
<dbReference type="InterPro" id="IPR018321">
    <property type="entry name" value="Glucosamine6P_isomerase_CS"/>
</dbReference>
<organism evidence="4 5">
    <name type="scientific">Paenibacillus anaericanus</name>
    <dbReference type="NCBI Taxonomy" id="170367"/>
    <lineage>
        <taxon>Bacteria</taxon>
        <taxon>Bacillati</taxon>
        <taxon>Bacillota</taxon>
        <taxon>Bacilli</taxon>
        <taxon>Bacillales</taxon>
        <taxon>Paenibacillaceae</taxon>
        <taxon>Paenibacillus</taxon>
    </lineage>
</organism>
<dbReference type="GO" id="GO:0005737">
    <property type="term" value="C:cytoplasm"/>
    <property type="evidence" value="ECO:0007669"/>
    <property type="project" value="TreeGrafter"/>
</dbReference>
<gene>
    <name evidence="4" type="ORF">EJP82_11110</name>
</gene>
<dbReference type="SUPFAM" id="SSF100950">
    <property type="entry name" value="NagB/RpiA/CoA transferase-like"/>
    <property type="match status" value="1"/>
</dbReference>
<dbReference type="Gene3D" id="3.40.50.1360">
    <property type="match status" value="1"/>
</dbReference>
<name>A0A3S1EJ49_9BACL</name>
<keyword evidence="5" id="KW-1185">Reference proteome</keyword>
<dbReference type="OrthoDB" id="9791139at2"/>
<reference evidence="4 5" key="1">
    <citation type="submission" date="2018-12" db="EMBL/GenBank/DDBJ databases">
        <authorList>
            <person name="Sun L."/>
            <person name="Chen Z."/>
        </authorList>
    </citation>
    <scope>NUCLEOTIDE SEQUENCE [LARGE SCALE GENOMIC DNA]</scope>
    <source>
        <strain evidence="4 5">DSM 15890</strain>
    </source>
</reference>
<dbReference type="AlphaFoldDB" id="A0A3S1EJ49"/>